<evidence type="ECO:0000313" key="2">
    <source>
        <dbReference type="EMBL" id="KAG0261428.1"/>
    </source>
</evidence>
<keyword evidence="3" id="KW-1185">Reference proteome</keyword>
<name>A0A9P6U5I0_9FUNG</name>
<feature type="compositionally biased region" description="Acidic residues" evidence="1">
    <location>
        <begin position="244"/>
        <end position="266"/>
    </location>
</feature>
<dbReference type="AlphaFoldDB" id="A0A9P6U5I0"/>
<accession>A0A9P6U5I0</accession>
<feature type="region of interest" description="Disordered" evidence="1">
    <location>
        <begin position="355"/>
        <end position="418"/>
    </location>
</feature>
<reference evidence="2" key="1">
    <citation type="journal article" date="2020" name="Fungal Divers.">
        <title>Resolving the Mortierellaceae phylogeny through synthesis of multi-gene phylogenetics and phylogenomics.</title>
        <authorList>
            <person name="Vandepol N."/>
            <person name="Liber J."/>
            <person name="Desiro A."/>
            <person name="Na H."/>
            <person name="Kennedy M."/>
            <person name="Barry K."/>
            <person name="Grigoriev I.V."/>
            <person name="Miller A.N."/>
            <person name="O'Donnell K."/>
            <person name="Stajich J.E."/>
            <person name="Bonito G."/>
        </authorList>
    </citation>
    <scope>NUCLEOTIDE SEQUENCE</scope>
    <source>
        <strain evidence="2">BC1065</strain>
    </source>
</reference>
<feature type="compositionally biased region" description="Low complexity" evidence="1">
    <location>
        <begin position="317"/>
        <end position="327"/>
    </location>
</feature>
<feature type="region of interest" description="Disordered" evidence="1">
    <location>
        <begin position="230"/>
        <end position="331"/>
    </location>
</feature>
<proteinExistence type="predicted"/>
<feature type="region of interest" description="Disordered" evidence="1">
    <location>
        <begin position="73"/>
        <end position="95"/>
    </location>
</feature>
<dbReference type="OrthoDB" id="2392853at2759"/>
<feature type="region of interest" description="Disordered" evidence="1">
    <location>
        <begin position="469"/>
        <end position="497"/>
    </location>
</feature>
<organism evidence="2 3">
    <name type="scientific">Actinomortierella ambigua</name>
    <dbReference type="NCBI Taxonomy" id="1343610"/>
    <lineage>
        <taxon>Eukaryota</taxon>
        <taxon>Fungi</taxon>
        <taxon>Fungi incertae sedis</taxon>
        <taxon>Mucoromycota</taxon>
        <taxon>Mortierellomycotina</taxon>
        <taxon>Mortierellomycetes</taxon>
        <taxon>Mortierellales</taxon>
        <taxon>Mortierellaceae</taxon>
        <taxon>Actinomortierella</taxon>
    </lineage>
</organism>
<evidence type="ECO:0000313" key="3">
    <source>
        <dbReference type="Proteomes" id="UP000807716"/>
    </source>
</evidence>
<sequence>MAAESMVMLAGVDIALETSTSDQTATTINHAETTLQDDSVRQEATVTTSLKSPASSGSSDLTFLTSTASSGLATVLQAQPPPPKPKKKRRPRRRDRATDVVLDVLTLLRENNLSLAAFLKELFKSTHPKITPVTCKFYPYGAPVELLDIWRDEMRSHRNHYRDFVNSSIDLVIDEIRNELARVRRAGTYRFSAKSPTGGRIENHLDGRFLDSYAADAKYLMRLLKGLTGETKTASRPKLKKEVVDDESDGDDDESDDDESDGDGNEVDMAVSTPQTPKPEGEAGDALGTPGTPIVKNEVDTAAVGTPGTSNEQPLDPAAAAPGTPGAHNVGTEADTAAVSTPRFTNGQSLDAAAVAAGTPTSPNVESEADTASVGTPKTPNDKLADASAADTHGIPQIESETRADVATPRTSDSNGNADLVMHVEDIAVDHDPIDCKSGKSEDGVCAVVSTPSTYFDSKIAPDPITSITDGEGGAAGKDHGCSRARINPRATGSDRVQKVNKVTARRQRQTRACIAAILVYRTSQRCNAFQSMMGYFLRSTGTPKRVINVLSALGISVCHQSTRYGVRNFIQDARRRAEERAAVPQ</sequence>
<feature type="compositionally biased region" description="Basic residues" evidence="1">
    <location>
        <begin position="84"/>
        <end position="95"/>
    </location>
</feature>
<protein>
    <submittedName>
        <fullName evidence="2">Uncharacterized protein</fullName>
    </submittedName>
</protein>
<dbReference type="Proteomes" id="UP000807716">
    <property type="component" value="Unassembled WGS sequence"/>
</dbReference>
<evidence type="ECO:0000256" key="1">
    <source>
        <dbReference type="SAM" id="MobiDB-lite"/>
    </source>
</evidence>
<dbReference type="EMBL" id="JAAAJB010000216">
    <property type="protein sequence ID" value="KAG0261428.1"/>
    <property type="molecule type" value="Genomic_DNA"/>
</dbReference>
<gene>
    <name evidence="2" type="ORF">DFQ27_002951</name>
</gene>
<comment type="caution">
    <text evidence="2">The sequence shown here is derived from an EMBL/GenBank/DDBJ whole genome shotgun (WGS) entry which is preliminary data.</text>
</comment>